<evidence type="ECO:0000313" key="2">
    <source>
        <dbReference type="Proteomes" id="UP000316621"/>
    </source>
</evidence>
<sequence length="117" mass="13330">MILRLCQDIILMKDELAELLLSHVLVNLARTKGSQVDLCKLISSLVQENIFTEYNELIKSVQIMLDALIETRLYRVMERGGTSSAPLKRDSPKKCTSRKISGVELKLLEQSLSRLKR</sequence>
<gene>
    <name evidence="1" type="ORF">C5167_042487</name>
</gene>
<organism evidence="1 2">
    <name type="scientific">Papaver somniferum</name>
    <name type="common">Opium poppy</name>
    <dbReference type="NCBI Taxonomy" id="3469"/>
    <lineage>
        <taxon>Eukaryota</taxon>
        <taxon>Viridiplantae</taxon>
        <taxon>Streptophyta</taxon>
        <taxon>Embryophyta</taxon>
        <taxon>Tracheophyta</taxon>
        <taxon>Spermatophyta</taxon>
        <taxon>Magnoliopsida</taxon>
        <taxon>Ranunculales</taxon>
        <taxon>Papaveraceae</taxon>
        <taxon>Papaveroideae</taxon>
        <taxon>Papaver</taxon>
    </lineage>
</organism>
<protein>
    <submittedName>
        <fullName evidence="1">Uncharacterized protein</fullName>
    </submittedName>
</protein>
<proteinExistence type="predicted"/>
<dbReference type="AlphaFoldDB" id="A0A4Y7L5K6"/>
<evidence type="ECO:0000313" key="1">
    <source>
        <dbReference type="EMBL" id="RZC79910.1"/>
    </source>
</evidence>
<name>A0A4Y7L5K6_PAPSO</name>
<dbReference type="STRING" id="3469.A0A4Y7L5K6"/>
<dbReference type="EMBL" id="CM010724">
    <property type="protein sequence ID" value="RZC79910.1"/>
    <property type="molecule type" value="Genomic_DNA"/>
</dbReference>
<accession>A0A4Y7L5K6</accession>
<dbReference type="GO" id="GO:0006974">
    <property type="term" value="P:DNA damage response"/>
    <property type="evidence" value="ECO:0007669"/>
    <property type="project" value="InterPro"/>
</dbReference>
<dbReference type="PANTHER" id="PTHR37079:SF4">
    <property type="entry name" value="SERINE_THREONINE-PROTEIN KINASE ATM"/>
    <property type="match status" value="1"/>
</dbReference>
<dbReference type="InterPro" id="IPR038980">
    <property type="entry name" value="ATM_plant"/>
</dbReference>
<dbReference type="GO" id="GO:0004674">
    <property type="term" value="F:protein serine/threonine kinase activity"/>
    <property type="evidence" value="ECO:0007669"/>
    <property type="project" value="InterPro"/>
</dbReference>
<reference evidence="1 2" key="1">
    <citation type="journal article" date="2018" name="Science">
        <title>The opium poppy genome and morphinan production.</title>
        <authorList>
            <person name="Guo L."/>
            <person name="Winzer T."/>
            <person name="Yang X."/>
            <person name="Li Y."/>
            <person name="Ning Z."/>
            <person name="He Z."/>
            <person name="Teodor R."/>
            <person name="Lu Y."/>
            <person name="Bowser T.A."/>
            <person name="Graham I.A."/>
            <person name="Ye K."/>
        </authorList>
    </citation>
    <scope>NUCLEOTIDE SEQUENCE [LARGE SCALE GENOMIC DNA]</scope>
    <source>
        <strain evidence="2">cv. HN1</strain>
        <tissue evidence="1">Leaves</tissue>
    </source>
</reference>
<dbReference type="Gramene" id="RZC79910">
    <property type="protein sequence ID" value="RZC79910"/>
    <property type="gene ID" value="C5167_042487"/>
</dbReference>
<keyword evidence="2" id="KW-1185">Reference proteome</keyword>
<dbReference type="PANTHER" id="PTHR37079">
    <property type="entry name" value="SERINE/THREONINE-PROTEIN KINASE ATM"/>
    <property type="match status" value="1"/>
</dbReference>
<dbReference type="Proteomes" id="UP000316621">
    <property type="component" value="Chromosome 10"/>
</dbReference>